<accession>A0AAD1WDY5</accession>
<sequence length="265" mass="29240">MYQRNLSSKRWRYLLTVLLYSQVEICCSLYLSITIEPPKPAVGQSVLFLVSYTGELYNVNWYRGKGTGEKINILTHGPGSPYPPTQGPLYTGRETVMENGTLQISHLMTNYSGFYTVEITTPAGLQYQSIELTVYADPNGDNNPTNAFPKSYPATTTQNPKSYNARDPQDRPGSQPPKGSNIVIPVGISVGIVIVVGLVISGVIIWKKKCCKKSQEPFYEQADKTTLATQESIISNVYIQSPMCELSTVLLFSSLLTYNTVGTAI</sequence>
<gene>
    <name evidence="8" type="ORF">PECUL_23A047016</name>
</gene>
<dbReference type="InterPro" id="IPR013106">
    <property type="entry name" value="Ig_V-set"/>
</dbReference>
<dbReference type="InterPro" id="IPR050831">
    <property type="entry name" value="CEA_cell_adhesion"/>
</dbReference>
<dbReference type="InterPro" id="IPR013783">
    <property type="entry name" value="Ig-like_fold"/>
</dbReference>
<dbReference type="AlphaFoldDB" id="A0AAD1WDY5"/>
<protein>
    <submittedName>
        <fullName evidence="8">Carcinoembryonic antigen-related cell adhesion molecule 4-like isoform X1</fullName>
    </submittedName>
</protein>
<keyword evidence="6" id="KW-0812">Transmembrane</keyword>
<evidence type="ECO:0000256" key="6">
    <source>
        <dbReference type="SAM" id="Phobius"/>
    </source>
</evidence>
<evidence type="ECO:0000259" key="7">
    <source>
        <dbReference type="SMART" id="SM00409"/>
    </source>
</evidence>
<feature type="compositionally biased region" description="Polar residues" evidence="5">
    <location>
        <begin position="140"/>
        <end position="162"/>
    </location>
</feature>
<evidence type="ECO:0000313" key="9">
    <source>
        <dbReference type="Proteomes" id="UP001295444"/>
    </source>
</evidence>
<dbReference type="SMART" id="SM00409">
    <property type="entry name" value="IG"/>
    <property type="match status" value="1"/>
</dbReference>
<keyword evidence="9" id="KW-1185">Reference proteome</keyword>
<keyword evidence="6" id="KW-0472">Membrane</keyword>
<comment type="similarity">
    <text evidence="4">Belongs to the immunoglobulin superfamily. CEA family.</text>
</comment>
<dbReference type="EMBL" id="OW240917">
    <property type="protein sequence ID" value="CAH2300739.1"/>
    <property type="molecule type" value="Genomic_DNA"/>
</dbReference>
<dbReference type="PANTHER" id="PTHR44427">
    <property type="entry name" value="CARCINOEMBRYONIC ANTIGEN-RELATED CELL ADHESION MOLECULE 19"/>
    <property type="match status" value="1"/>
</dbReference>
<dbReference type="InterPro" id="IPR036179">
    <property type="entry name" value="Ig-like_dom_sf"/>
</dbReference>
<dbReference type="Pfam" id="PF07686">
    <property type="entry name" value="V-set"/>
    <property type="match status" value="1"/>
</dbReference>
<feature type="region of interest" description="Disordered" evidence="5">
    <location>
        <begin position="138"/>
        <end position="178"/>
    </location>
</feature>
<feature type="transmembrane region" description="Helical" evidence="6">
    <location>
        <begin position="12"/>
        <end position="33"/>
    </location>
</feature>
<reference evidence="8" key="1">
    <citation type="submission" date="2022-03" db="EMBL/GenBank/DDBJ databases">
        <authorList>
            <person name="Alioto T."/>
            <person name="Alioto T."/>
            <person name="Gomez Garrido J."/>
        </authorList>
    </citation>
    <scope>NUCLEOTIDE SEQUENCE</scope>
</reference>
<dbReference type="PANTHER" id="PTHR44427:SF1">
    <property type="entry name" value="CARCINOEMBRYONIC ANTIGEN-RELATED CELL ADHESION MOLECULE 1"/>
    <property type="match status" value="1"/>
</dbReference>
<dbReference type="Proteomes" id="UP001295444">
    <property type="component" value="Chromosome 06"/>
</dbReference>
<feature type="domain" description="Immunoglobulin" evidence="7">
    <location>
        <begin position="35"/>
        <end position="135"/>
    </location>
</feature>
<evidence type="ECO:0000256" key="1">
    <source>
        <dbReference type="ARBA" id="ARBA00022729"/>
    </source>
</evidence>
<feature type="transmembrane region" description="Helical" evidence="6">
    <location>
        <begin position="182"/>
        <end position="206"/>
    </location>
</feature>
<dbReference type="Gene3D" id="2.60.40.10">
    <property type="entry name" value="Immunoglobulins"/>
    <property type="match status" value="1"/>
</dbReference>
<evidence type="ECO:0000256" key="5">
    <source>
        <dbReference type="SAM" id="MobiDB-lite"/>
    </source>
</evidence>
<name>A0AAD1WDY5_PELCU</name>
<keyword evidence="2" id="KW-0325">Glycoprotein</keyword>
<evidence type="ECO:0000256" key="2">
    <source>
        <dbReference type="ARBA" id="ARBA00023180"/>
    </source>
</evidence>
<dbReference type="SUPFAM" id="SSF48726">
    <property type="entry name" value="Immunoglobulin"/>
    <property type="match status" value="1"/>
</dbReference>
<keyword evidence="1" id="KW-0732">Signal</keyword>
<organism evidence="8 9">
    <name type="scientific">Pelobates cultripes</name>
    <name type="common">Western spadefoot toad</name>
    <dbReference type="NCBI Taxonomy" id="61616"/>
    <lineage>
        <taxon>Eukaryota</taxon>
        <taxon>Metazoa</taxon>
        <taxon>Chordata</taxon>
        <taxon>Craniata</taxon>
        <taxon>Vertebrata</taxon>
        <taxon>Euteleostomi</taxon>
        <taxon>Amphibia</taxon>
        <taxon>Batrachia</taxon>
        <taxon>Anura</taxon>
        <taxon>Pelobatoidea</taxon>
        <taxon>Pelobatidae</taxon>
        <taxon>Pelobates</taxon>
    </lineage>
</organism>
<evidence type="ECO:0000313" key="8">
    <source>
        <dbReference type="EMBL" id="CAH2300739.1"/>
    </source>
</evidence>
<dbReference type="InterPro" id="IPR003599">
    <property type="entry name" value="Ig_sub"/>
</dbReference>
<keyword evidence="3" id="KW-0393">Immunoglobulin domain</keyword>
<evidence type="ECO:0000256" key="3">
    <source>
        <dbReference type="ARBA" id="ARBA00023319"/>
    </source>
</evidence>
<keyword evidence="6" id="KW-1133">Transmembrane helix</keyword>
<proteinExistence type="inferred from homology"/>
<evidence type="ECO:0000256" key="4">
    <source>
        <dbReference type="ARBA" id="ARBA00038222"/>
    </source>
</evidence>